<dbReference type="EMBL" id="JAHRIM010010914">
    <property type="protein sequence ID" value="MEQ2260621.1"/>
    <property type="molecule type" value="Genomic_DNA"/>
</dbReference>
<protein>
    <submittedName>
        <fullName evidence="1">Uncharacterized protein</fullName>
    </submittedName>
</protein>
<proteinExistence type="predicted"/>
<reference evidence="1 2" key="1">
    <citation type="submission" date="2021-06" db="EMBL/GenBank/DDBJ databases">
        <authorList>
            <person name="Palmer J.M."/>
        </authorList>
    </citation>
    <scope>NUCLEOTIDE SEQUENCE [LARGE SCALE GENOMIC DNA]</scope>
    <source>
        <strain evidence="1 2">XR_2019</strain>
        <tissue evidence="1">Muscle</tissue>
    </source>
</reference>
<dbReference type="Proteomes" id="UP001444071">
    <property type="component" value="Unassembled WGS sequence"/>
</dbReference>
<evidence type="ECO:0000313" key="1">
    <source>
        <dbReference type="EMBL" id="MEQ2260621.1"/>
    </source>
</evidence>
<name>A0ABV0VTS5_9TELE</name>
<evidence type="ECO:0000313" key="2">
    <source>
        <dbReference type="Proteomes" id="UP001444071"/>
    </source>
</evidence>
<accession>A0ABV0VTS5</accession>
<keyword evidence="2" id="KW-1185">Reference proteome</keyword>
<organism evidence="1 2">
    <name type="scientific">Xenotaenia resolanae</name>
    <dbReference type="NCBI Taxonomy" id="208358"/>
    <lineage>
        <taxon>Eukaryota</taxon>
        <taxon>Metazoa</taxon>
        <taxon>Chordata</taxon>
        <taxon>Craniata</taxon>
        <taxon>Vertebrata</taxon>
        <taxon>Euteleostomi</taxon>
        <taxon>Actinopterygii</taxon>
        <taxon>Neopterygii</taxon>
        <taxon>Teleostei</taxon>
        <taxon>Neoteleostei</taxon>
        <taxon>Acanthomorphata</taxon>
        <taxon>Ovalentaria</taxon>
        <taxon>Atherinomorphae</taxon>
        <taxon>Cyprinodontiformes</taxon>
        <taxon>Goodeidae</taxon>
        <taxon>Xenotaenia</taxon>
    </lineage>
</organism>
<gene>
    <name evidence="1" type="ORF">XENORESO_021428</name>
</gene>
<comment type="caution">
    <text evidence="1">The sequence shown here is derived from an EMBL/GenBank/DDBJ whole genome shotgun (WGS) entry which is preliminary data.</text>
</comment>
<sequence>MASIGMPTSSGGSPNHPPLCGLQLSHTKQFSGCFIPLLSHILTSSWNTIFSSAGKKSFSHYKINLYHLRSYRSAAINLEESSHGAHGL</sequence>